<sequence>MKKDLPKVVKKVSTFLGVNASESRIKEICTKSSFSEMKTNTEKENYDPNRTVCALTSNRRLIFRKGQWDSLTHERFPRSPAQSSLIANGDTIHTFQRT</sequence>
<dbReference type="Proteomes" id="UP000827872">
    <property type="component" value="Linkage Group LG06"/>
</dbReference>
<keyword evidence="2" id="KW-1185">Reference proteome</keyword>
<comment type="caution">
    <text evidence="1">The sequence shown here is derived from an EMBL/GenBank/DDBJ whole genome shotgun (WGS) entry which is preliminary data.</text>
</comment>
<evidence type="ECO:0000313" key="2">
    <source>
        <dbReference type="Proteomes" id="UP000827872"/>
    </source>
</evidence>
<reference evidence="1" key="1">
    <citation type="submission" date="2021-08" db="EMBL/GenBank/DDBJ databases">
        <title>The first chromosome-level gecko genome reveals the dynamic sex chromosomes of Neotropical dwarf geckos (Sphaerodactylidae: Sphaerodactylus).</title>
        <authorList>
            <person name="Pinto B.J."/>
            <person name="Keating S.E."/>
            <person name="Gamble T."/>
        </authorList>
    </citation>
    <scope>NUCLEOTIDE SEQUENCE</scope>
    <source>
        <strain evidence="1">TG3544</strain>
    </source>
</reference>
<protein>
    <submittedName>
        <fullName evidence="1">Uncharacterized protein</fullName>
    </submittedName>
</protein>
<accession>A0ACB8FLN9</accession>
<name>A0ACB8FLN9_9SAUR</name>
<evidence type="ECO:0000313" key="1">
    <source>
        <dbReference type="EMBL" id="KAH8006493.1"/>
    </source>
</evidence>
<dbReference type="EMBL" id="CM037619">
    <property type="protein sequence ID" value="KAH8006493.1"/>
    <property type="molecule type" value="Genomic_DNA"/>
</dbReference>
<proteinExistence type="predicted"/>
<gene>
    <name evidence="1" type="ORF">K3G42_006199</name>
</gene>
<organism evidence="1 2">
    <name type="scientific">Sphaerodactylus townsendi</name>
    <dbReference type="NCBI Taxonomy" id="933632"/>
    <lineage>
        <taxon>Eukaryota</taxon>
        <taxon>Metazoa</taxon>
        <taxon>Chordata</taxon>
        <taxon>Craniata</taxon>
        <taxon>Vertebrata</taxon>
        <taxon>Euteleostomi</taxon>
        <taxon>Lepidosauria</taxon>
        <taxon>Squamata</taxon>
        <taxon>Bifurcata</taxon>
        <taxon>Gekkota</taxon>
        <taxon>Sphaerodactylidae</taxon>
        <taxon>Sphaerodactylus</taxon>
    </lineage>
</organism>